<name>A0ACB9C3E2_ARCLA</name>
<evidence type="ECO:0000313" key="1">
    <source>
        <dbReference type="EMBL" id="KAI3728804.1"/>
    </source>
</evidence>
<dbReference type="EMBL" id="CM042051">
    <property type="protein sequence ID" value="KAI3728804.1"/>
    <property type="molecule type" value="Genomic_DNA"/>
</dbReference>
<evidence type="ECO:0000313" key="2">
    <source>
        <dbReference type="Proteomes" id="UP001055879"/>
    </source>
</evidence>
<sequence>MEIEDWAAFSGGSSDSELTAPDSDNEENCYAYSNLPKLQFRKNTSRACWKEELGMAEIVSNKGRMWTTTGITHGGKIYIFLEDMLFLAEIGALHLLDDEDKCIPLEDIYRKVAEGVGGSSWESFEVYRHLKSLGYIIKRHGVCWSMKRNKSMPASVGSESGSQRIINNGNEDISSITETTDLFRAMQINELRPVFDVYAPNNKFRKSNPGNPIFVLCINTGNPPTKKQIEDIEGKCEGILLKFCYVEHGRKA</sequence>
<gene>
    <name evidence="1" type="ORF">L6452_17448</name>
</gene>
<comment type="caution">
    <text evidence="1">The sequence shown here is derived from an EMBL/GenBank/DDBJ whole genome shotgun (WGS) entry which is preliminary data.</text>
</comment>
<proteinExistence type="predicted"/>
<keyword evidence="2" id="KW-1185">Reference proteome</keyword>
<reference evidence="1 2" key="2">
    <citation type="journal article" date="2022" name="Mol. Ecol. Resour.">
        <title>The genomes of chicory, endive, great burdock and yacon provide insights into Asteraceae paleo-polyploidization history and plant inulin production.</title>
        <authorList>
            <person name="Fan W."/>
            <person name="Wang S."/>
            <person name="Wang H."/>
            <person name="Wang A."/>
            <person name="Jiang F."/>
            <person name="Liu H."/>
            <person name="Zhao H."/>
            <person name="Xu D."/>
            <person name="Zhang Y."/>
        </authorList>
    </citation>
    <scope>NUCLEOTIDE SEQUENCE [LARGE SCALE GENOMIC DNA]</scope>
    <source>
        <strain evidence="2">cv. Niubang</strain>
    </source>
</reference>
<accession>A0ACB9C3E2</accession>
<reference evidence="2" key="1">
    <citation type="journal article" date="2022" name="Mol. Ecol. Resour.">
        <title>The genomes of chicory, endive, great burdock and yacon provide insights into Asteraceae palaeo-polyploidization history and plant inulin production.</title>
        <authorList>
            <person name="Fan W."/>
            <person name="Wang S."/>
            <person name="Wang H."/>
            <person name="Wang A."/>
            <person name="Jiang F."/>
            <person name="Liu H."/>
            <person name="Zhao H."/>
            <person name="Xu D."/>
            <person name="Zhang Y."/>
        </authorList>
    </citation>
    <scope>NUCLEOTIDE SEQUENCE [LARGE SCALE GENOMIC DNA]</scope>
    <source>
        <strain evidence="2">cv. Niubang</strain>
    </source>
</reference>
<dbReference type="Proteomes" id="UP001055879">
    <property type="component" value="Linkage Group LG05"/>
</dbReference>
<protein>
    <submittedName>
        <fullName evidence="1">Uncharacterized protein</fullName>
    </submittedName>
</protein>
<organism evidence="1 2">
    <name type="scientific">Arctium lappa</name>
    <name type="common">Greater burdock</name>
    <name type="synonym">Lappa major</name>
    <dbReference type="NCBI Taxonomy" id="4217"/>
    <lineage>
        <taxon>Eukaryota</taxon>
        <taxon>Viridiplantae</taxon>
        <taxon>Streptophyta</taxon>
        <taxon>Embryophyta</taxon>
        <taxon>Tracheophyta</taxon>
        <taxon>Spermatophyta</taxon>
        <taxon>Magnoliopsida</taxon>
        <taxon>eudicotyledons</taxon>
        <taxon>Gunneridae</taxon>
        <taxon>Pentapetalae</taxon>
        <taxon>asterids</taxon>
        <taxon>campanulids</taxon>
        <taxon>Asterales</taxon>
        <taxon>Asteraceae</taxon>
        <taxon>Carduoideae</taxon>
        <taxon>Cardueae</taxon>
        <taxon>Arctiinae</taxon>
        <taxon>Arctium</taxon>
    </lineage>
</organism>